<protein>
    <recommendedName>
        <fullName evidence="3">Urease accessory protein UreF</fullName>
    </recommendedName>
</protein>
<evidence type="ECO:0000313" key="5">
    <source>
        <dbReference type="Proteomes" id="UP000199657"/>
    </source>
</evidence>
<comment type="subcellular location">
    <subcellularLocation>
        <location evidence="3">Cytoplasm</location>
    </subcellularLocation>
</comment>
<dbReference type="PANTHER" id="PTHR33620">
    <property type="entry name" value="UREASE ACCESSORY PROTEIN F"/>
    <property type="match status" value="1"/>
</dbReference>
<comment type="subunit">
    <text evidence="3">UreD, UreF and UreG form a complex that acts as a GTP-hydrolysis-dependent molecular chaperone, activating the urease apoprotein by helping to assemble the nickel containing metallocenter of UreC. The UreE protein probably delivers the nickel.</text>
</comment>
<organism evidence="4 5">
    <name type="scientific">Aquisalimonas asiatica</name>
    <dbReference type="NCBI Taxonomy" id="406100"/>
    <lineage>
        <taxon>Bacteria</taxon>
        <taxon>Pseudomonadati</taxon>
        <taxon>Pseudomonadota</taxon>
        <taxon>Gammaproteobacteria</taxon>
        <taxon>Chromatiales</taxon>
        <taxon>Ectothiorhodospiraceae</taxon>
        <taxon>Aquisalimonas</taxon>
    </lineage>
</organism>
<keyword evidence="5" id="KW-1185">Reference proteome</keyword>
<dbReference type="Proteomes" id="UP000199657">
    <property type="component" value="Unassembled WGS sequence"/>
</dbReference>
<dbReference type="Pfam" id="PF01730">
    <property type="entry name" value="UreF"/>
    <property type="match status" value="1"/>
</dbReference>
<dbReference type="STRING" id="406100.SAMN04488052_11089"/>
<dbReference type="EMBL" id="FOEG01000010">
    <property type="protein sequence ID" value="SEP11550.1"/>
    <property type="molecule type" value="Genomic_DNA"/>
</dbReference>
<dbReference type="GO" id="GO:0016151">
    <property type="term" value="F:nickel cation binding"/>
    <property type="evidence" value="ECO:0007669"/>
    <property type="project" value="UniProtKB-UniRule"/>
</dbReference>
<keyword evidence="2 3" id="KW-0143">Chaperone</keyword>
<comment type="function">
    <text evidence="3">Required for maturation of urease via the functional incorporation of the urease nickel metallocenter.</text>
</comment>
<evidence type="ECO:0000256" key="1">
    <source>
        <dbReference type="ARBA" id="ARBA00022988"/>
    </source>
</evidence>
<name>A0A1H8V7W2_9GAMM</name>
<dbReference type="OrthoDB" id="9798772at2"/>
<dbReference type="InterPro" id="IPR038277">
    <property type="entry name" value="UreF_sf"/>
</dbReference>
<dbReference type="InterPro" id="IPR002639">
    <property type="entry name" value="UreF"/>
</dbReference>
<keyword evidence="3" id="KW-0963">Cytoplasm</keyword>
<keyword evidence="1 3" id="KW-0996">Nickel insertion</keyword>
<dbReference type="PANTHER" id="PTHR33620:SF1">
    <property type="entry name" value="UREASE ACCESSORY PROTEIN F"/>
    <property type="match status" value="1"/>
</dbReference>
<gene>
    <name evidence="3" type="primary">ureF</name>
    <name evidence="4" type="ORF">SAMN04488052_11089</name>
</gene>
<accession>A0A1H8V7W2</accession>
<dbReference type="Gene3D" id="1.10.4190.10">
    <property type="entry name" value="Urease accessory protein UreF"/>
    <property type="match status" value="1"/>
</dbReference>
<comment type="similarity">
    <text evidence="3">Belongs to the UreF family.</text>
</comment>
<reference evidence="4 5" key="1">
    <citation type="submission" date="2016-10" db="EMBL/GenBank/DDBJ databases">
        <authorList>
            <person name="de Groot N.N."/>
        </authorList>
    </citation>
    <scope>NUCLEOTIDE SEQUENCE [LARGE SCALE GENOMIC DNA]</scope>
    <source>
        <strain evidence="4 5">CGMCC 1.6291</strain>
    </source>
</reference>
<evidence type="ECO:0000313" key="4">
    <source>
        <dbReference type="EMBL" id="SEP11550.1"/>
    </source>
</evidence>
<proteinExistence type="inferred from homology"/>
<sequence>MTTSTDPGLARRRLWQLMSPTLPVGAYSYSGGLEYAIEAGWVGDADGVADWLQGQLRHTLGRVDIPLLARLYDAWRRDDRAAVVRYSHWLRASRETSELVGEDQHMGRALARLLNALDIPEAEPWTRAPETSWAALYALALVRWEIPLAEGAEAYLWAWCENQVAAAIKLVPLGQTAGQRLLLELAAPIGDAAAAGLHLDDHDIGGTAPGVAIASSLHETQYSRLFRS</sequence>
<dbReference type="AlphaFoldDB" id="A0A1H8V7W2"/>
<dbReference type="GO" id="GO:0005737">
    <property type="term" value="C:cytoplasm"/>
    <property type="evidence" value="ECO:0007669"/>
    <property type="project" value="UniProtKB-SubCell"/>
</dbReference>
<dbReference type="RefSeq" id="WP_091645802.1">
    <property type="nucleotide sequence ID" value="NZ_FOEG01000010.1"/>
</dbReference>
<evidence type="ECO:0000256" key="3">
    <source>
        <dbReference type="HAMAP-Rule" id="MF_01385"/>
    </source>
</evidence>
<evidence type="ECO:0000256" key="2">
    <source>
        <dbReference type="ARBA" id="ARBA00023186"/>
    </source>
</evidence>
<dbReference type="PIRSF" id="PIRSF009467">
    <property type="entry name" value="Ureas_acces_UreF"/>
    <property type="match status" value="1"/>
</dbReference>
<dbReference type="HAMAP" id="MF_01385">
    <property type="entry name" value="UreF"/>
    <property type="match status" value="1"/>
</dbReference>